<proteinExistence type="predicted"/>
<dbReference type="Gene3D" id="3.40.50.300">
    <property type="entry name" value="P-loop containing nucleotide triphosphate hydrolases"/>
    <property type="match status" value="1"/>
</dbReference>
<protein>
    <submittedName>
        <fullName evidence="2">ATPases involved in chromosome partitioning</fullName>
    </submittedName>
</protein>
<dbReference type="EMBL" id="AZRV01000035">
    <property type="protein sequence ID" value="RKO61853.1"/>
    <property type="molecule type" value="Genomic_DNA"/>
</dbReference>
<feature type="region of interest" description="Disordered" evidence="1">
    <location>
        <begin position="286"/>
        <end position="311"/>
    </location>
</feature>
<dbReference type="InterPro" id="IPR027417">
    <property type="entry name" value="P-loop_NTPase"/>
</dbReference>
<dbReference type="Proteomes" id="UP000286235">
    <property type="component" value="Unassembled WGS sequence"/>
</dbReference>
<evidence type="ECO:0000313" key="3">
    <source>
        <dbReference type="Proteomes" id="UP000286235"/>
    </source>
</evidence>
<comment type="caution">
    <text evidence="2">The sequence shown here is derived from an EMBL/GenBank/DDBJ whole genome shotgun (WGS) entry which is preliminary data.</text>
</comment>
<evidence type="ECO:0000313" key="2">
    <source>
        <dbReference type="EMBL" id="RKO61853.1"/>
    </source>
</evidence>
<dbReference type="RefSeq" id="WP_120669328.1">
    <property type="nucleotide sequence ID" value="NZ_AZRV01000035.1"/>
</dbReference>
<name>A0A420VEQ2_9BACI</name>
<dbReference type="AlphaFoldDB" id="A0A420VEQ2"/>
<accession>A0A420VEQ2</accession>
<sequence length="595" mass="67482">MSQALPRIYMAIGMKGMEDFLKQKLKNEYRFVGEAIYREQVVKNAIPVNPDIIILRETLNGSMDILDIVYELRLQLPDTRIIFLASDRKPGDPLLAELVSNGVYDIMTGNQISAPDLINLIREPNKFSDVAMFRPKVKVNERTKEVLYDVPVKEVVKPVKTTVFVEGTPVLPPDYGKNVPKPKKKEEEEPKIKKRRTRRFRTKFGRAPEEEQEDSKLETSMEEEAVPQPSEVPLFKPTPEPDSDPKPELKSVETPLLFEVEKNSEEKTKPASPPESKTLFTFEQEPVLEPEPALLSNPASEREPTPESQTVFVPTPSPIPAASGGGKQKILAFVGGDHGVGNTQAAFNTALTLGKRGFRTIFIELKEQGSTIEYLYQLALMNKGLDVTLKYLSEENFIGLDNAIIRMPEIRQQNTNAIMAENYQKFPDTVDFLFFSPDYVLEPDPQKKEIDPALLKELCMHLIFQSGYHYIILDAQPDLFNPFTEVALGFGTHIFFTVTQDVCHIGRAVRNISEVTKRINIADKLYYILNKYDGKAALSKRDIEDWLKQEVETTIPLLHRDFINANMKGVPVLLHSKDPSLKKAFNEIVDHILQK</sequence>
<gene>
    <name evidence="2" type="ORF">Cdeb_01348</name>
</gene>
<feature type="compositionally biased region" description="Basic residues" evidence="1">
    <location>
        <begin position="192"/>
        <end position="204"/>
    </location>
</feature>
<organism evidence="2 3">
    <name type="scientific">Caldibacillus debilis GB1</name>
    <dbReference type="NCBI Taxonomy" id="1339248"/>
    <lineage>
        <taxon>Bacteria</taxon>
        <taxon>Bacillati</taxon>
        <taxon>Bacillota</taxon>
        <taxon>Bacilli</taxon>
        <taxon>Bacillales</taxon>
        <taxon>Bacillaceae</taxon>
        <taxon>Caldibacillus</taxon>
    </lineage>
</organism>
<dbReference type="SUPFAM" id="SSF52540">
    <property type="entry name" value="P-loop containing nucleoside triphosphate hydrolases"/>
    <property type="match status" value="1"/>
</dbReference>
<dbReference type="Gene3D" id="3.40.50.2300">
    <property type="match status" value="1"/>
</dbReference>
<evidence type="ECO:0000256" key="1">
    <source>
        <dbReference type="SAM" id="MobiDB-lite"/>
    </source>
</evidence>
<reference evidence="2 3" key="1">
    <citation type="submission" date="2013-12" db="EMBL/GenBank/DDBJ databases">
        <title>Genome and proteome characterization of Caldibacillus debilis GB1 derived from a cellulolytic aero-tolerant co-culture.</title>
        <authorList>
            <person name="Wushke S.T."/>
            <person name="Zhang X."/>
            <person name="Fristensky B."/>
            <person name="Wilkins J.A."/>
            <person name="Levin D.B."/>
            <person name="Sparling R."/>
        </authorList>
    </citation>
    <scope>NUCLEOTIDE SEQUENCE [LARGE SCALE GENOMIC DNA]</scope>
    <source>
        <strain evidence="2 3">GB1</strain>
    </source>
</reference>
<feature type="region of interest" description="Disordered" evidence="1">
    <location>
        <begin position="170"/>
        <end position="249"/>
    </location>
</feature>
<feature type="compositionally biased region" description="Basic and acidic residues" evidence="1">
    <location>
        <begin position="206"/>
        <end position="219"/>
    </location>
</feature>
<keyword evidence="3" id="KW-1185">Reference proteome</keyword>